<dbReference type="Gene3D" id="3.30.1460.30">
    <property type="entry name" value="YgaC/TfoX-N like chaperone"/>
    <property type="match status" value="1"/>
</dbReference>
<name>A0ABU9CRL0_9BURK</name>
<feature type="region of interest" description="Disordered" evidence="1">
    <location>
        <begin position="120"/>
        <end position="153"/>
    </location>
</feature>
<dbReference type="PANTHER" id="PTHR36121:SF1">
    <property type="entry name" value="PROTEIN SXY"/>
    <property type="match status" value="1"/>
</dbReference>
<comment type="caution">
    <text evidence="3">The sequence shown here is derived from an EMBL/GenBank/DDBJ whole genome shotgun (WGS) entry which is preliminary data.</text>
</comment>
<gene>
    <name evidence="3" type="ORF">AACH10_24985</name>
</gene>
<evidence type="ECO:0000259" key="2">
    <source>
        <dbReference type="Pfam" id="PF04993"/>
    </source>
</evidence>
<dbReference type="SUPFAM" id="SSF159894">
    <property type="entry name" value="YgaC/TfoX-N like"/>
    <property type="match status" value="1"/>
</dbReference>
<dbReference type="InterPro" id="IPR047525">
    <property type="entry name" value="TfoX-like"/>
</dbReference>
<proteinExistence type="predicted"/>
<feature type="compositionally biased region" description="Low complexity" evidence="1">
    <location>
        <begin position="120"/>
        <end position="137"/>
    </location>
</feature>
<keyword evidence="4" id="KW-1185">Reference proteome</keyword>
<dbReference type="Proteomes" id="UP001365405">
    <property type="component" value="Unassembled WGS sequence"/>
</dbReference>
<evidence type="ECO:0000256" key="1">
    <source>
        <dbReference type="SAM" id="MobiDB-lite"/>
    </source>
</evidence>
<evidence type="ECO:0000313" key="3">
    <source>
        <dbReference type="EMBL" id="MEK8053536.1"/>
    </source>
</evidence>
<dbReference type="InterPro" id="IPR007076">
    <property type="entry name" value="TfoX_N"/>
</dbReference>
<sequence length="153" mass="15935">MAAHARPDATDAGFTHHCLELLAALGRPQARRMFGGQGLFVEALMVGLIVGERLYLKADAAAQPEFAAAGAEPFGYDTRGGRRVLTSYWSAPDEAMDSPAAMQPWARLALASALRAAASKAAPSKPRARASAAQPAATGSAPVPGTRRRARPA</sequence>
<dbReference type="Pfam" id="PF04993">
    <property type="entry name" value="TfoX_N"/>
    <property type="match status" value="1"/>
</dbReference>
<protein>
    <submittedName>
        <fullName evidence="3">TfoX/Sxy family protein</fullName>
    </submittedName>
</protein>
<dbReference type="PANTHER" id="PTHR36121">
    <property type="entry name" value="PROTEIN SXY"/>
    <property type="match status" value="1"/>
</dbReference>
<organism evidence="3 4">
    <name type="scientific">Pseudaquabacterium inlustre</name>
    <dbReference type="NCBI Taxonomy" id="2984192"/>
    <lineage>
        <taxon>Bacteria</taxon>
        <taxon>Pseudomonadati</taxon>
        <taxon>Pseudomonadota</taxon>
        <taxon>Betaproteobacteria</taxon>
        <taxon>Burkholderiales</taxon>
        <taxon>Sphaerotilaceae</taxon>
        <taxon>Pseudaquabacterium</taxon>
    </lineage>
</organism>
<dbReference type="EMBL" id="JBBUTH010000011">
    <property type="protein sequence ID" value="MEK8053536.1"/>
    <property type="molecule type" value="Genomic_DNA"/>
</dbReference>
<accession>A0ABU9CRL0</accession>
<dbReference type="RefSeq" id="WP_341413260.1">
    <property type="nucleotide sequence ID" value="NZ_JBBUTH010000011.1"/>
</dbReference>
<evidence type="ECO:0000313" key="4">
    <source>
        <dbReference type="Proteomes" id="UP001365405"/>
    </source>
</evidence>
<feature type="domain" description="TfoX N-terminal" evidence="2">
    <location>
        <begin position="20"/>
        <end position="112"/>
    </location>
</feature>
<reference evidence="3 4" key="1">
    <citation type="submission" date="2024-04" db="EMBL/GenBank/DDBJ databases">
        <title>Novel species of the genus Ideonella isolated from streams.</title>
        <authorList>
            <person name="Lu H."/>
        </authorList>
    </citation>
    <scope>NUCLEOTIDE SEQUENCE [LARGE SCALE GENOMIC DNA]</scope>
    <source>
        <strain evidence="3 4">DXS22W</strain>
    </source>
</reference>